<dbReference type="AlphaFoldDB" id="A0A4R9JX55"/>
<dbReference type="InterPro" id="IPR039426">
    <property type="entry name" value="TonB-dep_rcpt-like"/>
</dbReference>
<comment type="similarity">
    <text evidence="8 9">Belongs to the TonB-dependent receptor family.</text>
</comment>
<dbReference type="SUPFAM" id="SSF56935">
    <property type="entry name" value="Porins"/>
    <property type="match status" value="1"/>
</dbReference>
<evidence type="ECO:0000256" key="4">
    <source>
        <dbReference type="ARBA" id="ARBA00022692"/>
    </source>
</evidence>
<keyword evidence="6 8" id="KW-0472">Membrane</keyword>
<evidence type="ECO:0000259" key="12">
    <source>
        <dbReference type="Pfam" id="PF07715"/>
    </source>
</evidence>
<keyword evidence="13" id="KW-0675">Receptor</keyword>
<dbReference type="InterPro" id="IPR000531">
    <property type="entry name" value="Beta-barrel_TonB"/>
</dbReference>
<evidence type="ECO:0000256" key="1">
    <source>
        <dbReference type="ARBA" id="ARBA00004571"/>
    </source>
</evidence>
<feature type="domain" description="TonB-dependent receptor-like beta-barrel" evidence="11">
    <location>
        <begin position="293"/>
        <end position="743"/>
    </location>
</feature>
<dbReference type="InterPro" id="IPR012910">
    <property type="entry name" value="Plug_dom"/>
</dbReference>
<evidence type="ECO:0000256" key="5">
    <source>
        <dbReference type="ARBA" id="ARBA00023077"/>
    </source>
</evidence>
<dbReference type="PANTHER" id="PTHR30442">
    <property type="entry name" value="IRON III DICITRATE TRANSPORT PROTEIN FECA"/>
    <property type="match status" value="1"/>
</dbReference>
<protein>
    <submittedName>
        <fullName evidence="13">TonB-dependent receptor</fullName>
    </submittedName>
</protein>
<keyword evidence="14" id="KW-1185">Reference proteome</keyword>
<evidence type="ECO:0000256" key="7">
    <source>
        <dbReference type="ARBA" id="ARBA00023237"/>
    </source>
</evidence>
<evidence type="ECO:0000313" key="14">
    <source>
        <dbReference type="Proteomes" id="UP000297609"/>
    </source>
</evidence>
<organism evidence="13 14">
    <name type="scientific">Leptospira kemamanensis</name>
    <dbReference type="NCBI Taxonomy" id="2484942"/>
    <lineage>
        <taxon>Bacteria</taxon>
        <taxon>Pseudomonadati</taxon>
        <taxon>Spirochaetota</taxon>
        <taxon>Spirochaetia</taxon>
        <taxon>Leptospirales</taxon>
        <taxon>Leptospiraceae</taxon>
        <taxon>Leptospira</taxon>
    </lineage>
</organism>
<keyword evidence="7 8" id="KW-0998">Cell outer membrane</keyword>
<dbReference type="GO" id="GO:0009279">
    <property type="term" value="C:cell outer membrane"/>
    <property type="evidence" value="ECO:0007669"/>
    <property type="project" value="UniProtKB-SubCell"/>
</dbReference>
<feature type="domain" description="TonB-dependent receptor plug" evidence="12">
    <location>
        <begin position="96"/>
        <end position="182"/>
    </location>
</feature>
<dbReference type="InterPro" id="IPR036942">
    <property type="entry name" value="Beta-barrel_TonB_sf"/>
</dbReference>
<dbReference type="Pfam" id="PF00593">
    <property type="entry name" value="TonB_dep_Rec_b-barrel"/>
    <property type="match status" value="1"/>
</dbReference>
<sequence length="778" mass="87420">MLNEIENKTQSKGKRSIRLFLLALLIPTLLFSQDEGVEKNQEPKPEPQTKEETPTIRVKAKKETDREFLGDIEGTNIYSGKKNEVIRLDKANANLALGNTRQVYSKVPGITIWENEGSGIQPGIGARGLSPNRNWEFNTRMNGYDIASDSFGYPEAYFNPPLEALEKVEIVRGAGALQYGPQFGGMVNYVVKKADPTRPVKVEMKTTGGSYNTLNQYSSVSGTVGDWSYFVFYQGRSSDGWRENSQYNVQNGFFNLSYKVSEKLKISLEMAKSTYISQQAGGLTDEQFRVDPRQSGRTRNWFSAPWNIPAMVIDYEQSPTSRTNVKVFGLYGERNSVGVSTAANLSDPILARTLEYSPRQIDRDTYRNYGMEARQIFNYDLLDKTHTLSFGGRYFNGNTDRFRNPNGTTGSKFDLRETNLNNLCYDGSRNCRVADLEFSTLNYAGFVENLFRITDALSITPGVRYEWIRSTASGRVNESIPSATKPFGGMLQPLERVQKQVLYGLGAQYQTTKTTNLYANYSRAFRPVTYSELFAPTATLNEVDPNLKDQSGYNADAGYRGKFGQWMQFDLSIFELRYNNRVGQLPGLLPGQANFQTNVGDSLHRGAEAYLEIDPLVALTDSQPYGSVSFFTSSANVNARYIRWEDPRVLTNPASAQNFYRVGKLVENAPSQIHRYGITYHYKNVFSFTYLISYTGAAYADAANTGPFTANGQIGLIPSYTVRDFTFVWNFYENFSLRGGVNNMTNQMYFTRRAGGYPGPGILPGEGIFYFIGLSAVF</sequence>
<feature type="region of interest" description="Disordered" evidence="10">
    <location>
        <begin position="36"/>
        <end position="55"/>
    </location>
</feature>
<name>A0A4R9JX55_9LEPT</name>
<evidence type="ECO:0000256" key="3">
    <source>
        <dbReference type="ARBA" id="ARBA00022452"/>
    </source>
</evidence>
<keyword evidence="2 8" id="KW-0813">Transport</keyword>
<dbReference type="PANTHER" id="PTHR30442:SF0">
    <property type="entry name" value="FE(3+) DICITRATE TRANSPORT PROTEIN FECA"/>
    <property type="match status" value="1"/>
</dbReference>
<evidence type="ECO:0000256" key="8">
    <source>
        <dbReference type="PROSITE-ProRule" id="PRU01360"/>
    </source>
</evidence>
<dbReference type="Gene3D" id="2.170.130.10">
    <property type="entry name" value="TonB-dependent receptor, plug domain"/>
    <property type="match status" value="1"/>
</dbReference>
<feature type="compositionally biased region" description="Basic and acidic residues" evidence="10">
    <location>
        <begin position="36"/>
        <end position="54"/>
    </location>
</feature>
<keyword evidence="3 8" id="KW-1134">Transmembrane beta strand</keyword>
<evidence type="ECO:0000256" key="6">
    <source>
        <dbReference type="ARBA" id="ARBA00023136"/>
    </source>
</evidence>
<evidence type="ECO:0000256" key="2">
    <source>
        <dbReference type="ARBA" id="ARBA00022448"/>
    </source>
</evidence>
<dbReference type="Gene3D" id="2.40.170.20">
    <property type="entry name" value="TonB-dependent receptor, beta-barrel domain"/>
    <property type="match status" value="1"/>
</dbReference>
<dbReference type="EMBL" id="RQGG01000007">
    <property type="protein sequence ID" value="TGL56157.1"/>
    <property type="molecule type" value="Genomic_DNA"/>
</dbReference>
<evidence type="ECO:0000256" key="9">
    <source>
        <dbReference type="RuleBase" id="RU003357"/>
    </source>
</evidence>
<reference evidence="13" key="1">
    <citation type="journal article" date="2019" name="PLoS Negl. Trop. Dis.">
        <title>Revisiting the worldwide diversity of Leptospira species in the environment.</title>
        <authorList>
            <person name="Vincent A.T."/>
            <person name="Schiettekatte O."/>
            <person name="Bourhy P."/>
            <person name="Veyrier F.J."/>
            <person name="Picardeau M."/>
        </authorList>
    </citation>
    <scope>NUCLEOTIDE SEQUENCE [LARGE SCALE GENOMIC DNA]</scope>
    <source>
        <strain evidence="13">201702454</strain>
    </source>
</reference>
<dbReference type="Proteomes" id="UP000297609">
    <property type="component" value="Unassembled WGS sequence"/>
</dbReference>
<keyword evidence="4 8" id="KW-0812">Transmembrane</keyword>
<keyword evidence="5 9" id="KW-0798">TonB box</keyword>
<dbReference type="OrthoDB" id="9760494at2"/>
<dbReference type="InterPro" id="IPR037066">
    <property type="entry name" value="Plug_dom_sf"/>
</dbReference>
<dbReference type="GO" id="GO:0033214">
    <property type="term" value="P:siderophore-iron import into cell"/>
    <property type="evidence" value="ECO:0007669"/>
    <property type="project" value="TreeGrafter"/>
</dbReference>
<evidence type="ECO:0000313" key="13">
    <source>
        <dbReference type="EMBL" id="TGL56157.1"/>
    </source>
</evidence>
<comment type="subcellular location">
    <subcellularLocation>
        <location evidence="1 8">Cell outer membrane</location>
        <topology evidence="1 8">Multi-pass membrane protein</topology>
    </subcellularLocation>
</comment>
<evidence type="ECO:0000256" key="10">
    <source>
        <dbReference type="SAM" id="MobiDB-lite"/>
    </source>
</evidence>
<proteinExistence type="inferred from homology"/>
<comment type="caution">
    <text evidence="13">The sequence shown here is derived from an EMBL/GenBank/DDBJ whole genome shotgun (WGS) entry which is preliminary data.</text>
</comment>
<evidence type="ECO:0000259" key="11">
    <source>
        <dbReference type="Pfam" id="PF00593"/>
    </source>
</evidence>
<dbReference type="PROSITE" id="PS52016">
    <property type="entry name" value="TONB_DEPENDENT_REC_3"/>
    <property type="match status" value="1"/>
</dbReference>
<accession>A0A4R9JX55</accession>
<gene>
    <name evidence="13" type="ORF">EHQ59_02625</name>
</gene>
<dbReference type="Pfam" id="PF07715">
    <property type="entry name" value="Plug"/>
    <property type="match status" value="1"/>
</dbReference>